<proteinExistence type="predicted"/>
<name>A0A8S5TD42_9VIRU</name>
<sequence length="113" mass="12302">MNVPPVVKTVVRNSVSRFMNLIDGVTVSRAGDETEHYTDLQEKTGTVFLTEDEKETVRRCAGRGRSSMFAVSTFLYTPPNTSDQTTTPSVTVSPVPSVAPATALASAFFEERL</sequence>
<accession>A0A8S5TD42</accession>
<organism evidence="1">
    <name type="scientific">Phage sp. ctesc4</name>
    <dbReference type="NCBI Taxonomy" id="2828008"/>
    <lineage>
        <taxon>Viruses</taxon>
    </lineage>
</organism>
<reference evidence="1" key="1">
    <citation type="journal article" date="2021" name="Proc. Natl. Acad. Sci. U.S.A.">
        <title>A Catalog of Tens of Thousands of Viruses from Human Metagenomes Reveals Hidden Associations with Chronic Diseases.</title>
        <authorList>
            <person name="Tisza M.J."/>
            <person name="Buck C.B."/>
        </authorList>
    </citation>
    <scope>NUCLEOTIDE SEQUENCE</scope>
    <source>
        <strain evidence="1">Ctesc4</strain>
    </source>
</reference>
<dbReference type="EMBL" id="BK032802">
    <property type="protein sequence ID" value="DAF61056.1"/>
    <property type="molecule type" value="Genomic_DNA"/>
</dbReference>
<evidence type="ECO:0000313" key="1">
    <source>
        <dbReference type="EMBL" id="DAF61056.1"/>
    </source>
</evidence>
<protein>
    <submittedName>
        <fullName evidence="1">Uncharacterized protein</fullName>
    </submittedName>
</protein>